<evidence type="ECO:0000313" key="4">
    <source>
        <dbReference type="Proteomes" id="UP001319827"/>
    </source>
</evidence>
<evidence type="ECO:0000313" key="3">
    <source>
        <dbReference type="EMBL" id="BCR03740.1"/>
    </source>
</evidence>
<name>A0ABN6DUE5_9BACT</name>
<gene>
    <name evidence="3" type="ORF">DESUT3_08090</name>
</gene>
<accession>A0ABN6DUE5</accession>
<reference evidence="3 4" key="2">
    <citation type="journal article" date="2021" name="Int. J. Syst. Evol. Microbiol.">
        <title>Isolation and Polyphasic Characterization of Desulfuromonas versatilis sp. Nov., an Electrogenic Bacteria Capable of Versatile Metabolism Isolated from a Graphene Oxide-Reducing Enrichment Culture.</title>
        <authorList>
            <person name="Xie L."/>
            <person name="Yoshida N."/>
            <person name="Ishii S."/>
            <person name="Meng L."/>
        </authorList>
    </citation>
    <scope>NUCLEOTIDE SEQUENCE [LARGE SCALE GENOMIC DNA]</scope>
    <source>
        <strain evidence="3 4">NIT-T3</strain>
    </source>
</reference>
<dbReference type="EMBL" id="AP024355">
    <property type="protein sequence ID" value="BCR03740.1"/>
    <property type="molecule type" value="Genomic_DNA"/>
</dbReference>
<feature type="chain" id="PRO_5046254841" description="Cobalt transporter" evidence="2">
    <location>
        <begin position="22"/>
        <end position="94"/>
    </location>
</feature>
<feature type="signal peptide" evidence="2">
    <location>
        <begin position="1"/>
        <end position="21"/>
    </location>
</feature>
<dbReference type="RefSeq" id="WP_225911619.1">
    <property type="nucleotide sequence ID" value="NZ_AP024355.1"/>
</dbReference>
<organism evidence="3 4">
    <name type="scientific">Desulfuromonas versatilis</name>
    <dbReference type="NCBI Taxonomy" id="2802975"/>
    <lineage>
        <taxon>Bacteria</taxon>
        <taxon>Pseudomonadati</taxon>
        <taxon>Thermodesulfobacteriota</taxon>
        <taxon>Desulfuromonadia</taxon>
        <taxon>Desulfuromonadales</taxon>
        <taxon>Desulfuromonadaceae</taxon>
        <taxon>Desulfuromonas</taxon>
    </lineage>
</organism>
<keyword evidence="1" id="KW-1133">Transmembrane helix</keyword>
<reference evidence="3 4" key="1">
    <citation type="journal article" date="2016" name="C (Basel)">
        <title>Selective Growth of and Electricity Production by Marine Exoelectrogenic Bacteria in Self-Aggregated Hydrogel of Microbially Reduced Graphene Oxide.</title>
        <authorList>
            <person name="Yoshida N."/>
            <person name="Goto Y."/>
            <person name="Miyata Y."/>
        </authorList>
    </citation>
    <scope>NUCLEOTIDE SEQUENCE [LARGE SCALE GENOMIC DNA]</scope>
    <source>
        <strain evidence="3 4">NIT-T3</strain>
    </source>
</reference>
<proteinExistence type="predicted"/>
<dbReference type="Proteomes" id="UP001319827">
    <property type="component" value="Chromosome"/>
</dbReference>
<keyword evidence="1" id="KW-0812">Transmembrane</keyword>
<keyword evidence="1" id="KW-0472">Membrane</keyword>
<keyword evidence="2" id="KW-0732">Signal</keyword>
<evidence type="ECO:0000256" key="1">
    <source>
        <dbReference type="SAM" id="Phobius"/>
    </source>
</evidence>
<feature type="transmembrane region" description="Helical" evidence="1">
    <location>
        <begin position="59"/>
        <end position="79"/>
    </location>
</feature>
<sequence length="94" mass="10467">MKRLFLILLVVGSLGWGPALAEEEKPRWPGVDETVVEKYAKDLGREARDPYINTDQGDLLLFLFALAGGIGGFIMGYYWHKVFVAGKQDPGKPE</sequence>
<evidence type="ECO:0008006" key="5">
    <source>
        <dbReference type="Google" id="ProtNLM"/>
    </source>
</evidence>
<evidence type="ECO:0000256" key="2">
    <source>
        <dbReference type="SAM" id="SignalP"/>
    </source>
</evidence>
<keyword evidence="4" id="KW-1185">Reference proteome</keyword>
<protein>
    <recommendedName>
        <fullName evidence="5">Cobalt transporter</fullName>
    </recommendedName>
</protein>